<gene>
    <name evidence="2" type="ORF">AB1Y20_022896</name>
</gene>
<dbReference type="EMBL" id="JBGBPQ010000009">
    <property type="protein sequence ID" value="KAL1519370.1"/>
    <property type="molecule type" value="Genomic_DNA"/>
</dbReference>
<evidence type="ECO:0000313" key="2">
    <source>
        <dbReference type="EMBL" id="KAL1519370.1"/>
    </source>
</evidence>
<comment type="caution">
    <text evidence="2">The sequence shown here is derived from an EMBL/GenBank/DDBJ whole genome shotgun (WGS) entry which is preliminary data.</text>
</comment>
<evidence type="ECO:0000256" key="1">
    <source>
        <dbReference type="SAM" id="SignalP"/>
    </source>
</evidence>
<keyword evidence="1" id="KW-0732">Signal</keyword>
<name>A0AB34JET7_PRYPA</name>
<proteinExistence type="predicted"/>
<dbReference type="AlphaFoldDB" id="A0AB34JET7"/>
<keyword evidence="3" id="KW-1185">Reference proteome</keyword>
<accession>A0AB34JET7</accession>
<sequence length="218" mass="23241">MAALLLALSAQALSSCTFASPARSRDPVSRPAHSSFVFPASAPSMRSGGSASCAHRFSRRGLMLAAALPSLLTSCPAAASGKVAKNTDPDAAKQQIIEGYRALGLLLANFDSITSREGGDGIRRVLGTVGTASPVYLIEPAFRLLFESDDALPMEYIEGVENVMLALQSADSEAYSANFITFSSAKGTPDEYFQRSRDYVKKAQAGWRDLLEILDIKL</sequence>
<feature type="signal peptide" evidence="1">
    <location>
        <begin position="1"/>
        <end position="24"/>
    </location>
</feature>
<dbReference type="Proteomes" id="UP001515480">
    <property type="component" value="Unassembled WGS sequence"/>
</dbReference>
<feature type="chain" id="PRO_5044281677" evidence="1">
    <location>
        <begin position="25"/>
        <end position="218"/>
    </location>
</feature>
<reference evidence="2 3" key="1">
    <citation type="journal article" date="2024" name="Science">
        <title>Giant polyketide synthase enzymes in the biosynthesis of giant marine polyether toxins.</title>
        <authorList>
            <person name="Fallon T.R."/>
            <person name="Shende V.V."/>
            <person name="Wierzbicki I.H."/>
            <person name="Pendleton A.L."/>
            <person name="Watervoot N.F."/>
            <person name="Auber R.P."/>
            <person name="Gonzalez D.J."/>
            <person name="Wisecaver J.H."/>
            <person name="Moore B.S."/>
        </authorList>
    </citation>
    <scope>NUCLEOTIDE SEQUENCE [LARGE SCALE GENOMIC DNA]</scope>
    <source>
        <strain evidence="2 3">12B1</strain>
    </source>
</reference>
<protein>
    <submittedName>
        <fullName evidence="2">Uncharacterized protein</fullName>
    </submittedName>
</protein>
<evidence type="ECO:0000313" key="3">
    <source>
        <dbReference type="Proteomes" id="UP001515480"/>
    </source>
</evidence>
<organism evidence="2 3">
    <name type="scientific">Prymnesium parvum</name>
    <name type="common">Toxic golden alga</name>
    <dbReference type="NCBI Taxonomy" id="97485"/>
    <lineage>
        <taxon>Eukaryota</taxon>
        <taxon>Haptista</taxon>
        <taxon>Haptophyta</taxon>
        <taxon>Prymnesiophyceae</taxon>
        <taxon>Prymnesiales</taxon>
        <taxon>Prymnesiaceae</taxon>
        <taxon>Prymnesium</taxon>
    </lineage>
</organism>